<sequence length="271" mass="31668">MPPSPPNKVDKVGFWGPPTSTLDWCEYNYEISFYMAEFWNTVSNLIMIVPPLWGIYLGFKHHIGMRIVLCYASLLIVGIGSWLFHMTLLYRMQLMDELPMVWGTLASAYALFDINSSRSQINWWLASLLITYGSVITVIYITINVPIFHQVAYGLLVTACFLYSYILSRKKYFPMRWFVLSLGLYLIGFCVWNIDNVFCRNLRHIRQRLPVILGPITQLHAWWHFFAGYASYLSILYLQQARLTVLKRRSSIKFGVLGLYVKIDMERDRAE</sequence>
<proteinExistence type="inferred from homology"/>
<keyword evidence="6 9" id="KW-0472">Membrane</keyword>
<keyword evidence="4 9" id="KW-0378">Hydrolase</keyword>
<comment type="similarity">
    <text evidence="2 9">Belongs to the alkaline ceramidase family.</text>
</comment>
<evidence type="ECO:0000256" key="5">
    <source>
        <dbReference type="ARBA" id="ARBA00022989"/>
    </source>
</evidence>
<keyword evidence="7" id="KW-0479">Metal-binding</keyword>
<evidence type="ECO:0000313" key="11">
    <source>
        <dbReference type="Proteomes" id="UP000594260"/>
    </source>
</evidence>
<feature type="binding site" evidence="8">
    <location>
        <position position="85"/>
    </location>
    <ligand>
        <name>Zn(2+)</name>
        <dbReference type="ChEBI" id="CHEBI:29105"/>
        <note>catalytic</note>
    </ligand>
</feature>
<feature type="binding site" evidence="7">
    <location>
        <position position="23"/>
    </location>
    <ligand>
        <name>Ca(2+)</name>
        <dbReference type="ChEBI" id="CHEBI:29108"/>
    </ligand>
</feature>
<accession>A0A7M7JCA8</accession>
<dbReference type="GO" id="GO:0016811">
    <property type="term" value="F:hydrolase activity, acting on carbon-nitrogen (but not peptide) bonds, in linear amides"/>
    <property type="evidence" value="ECO:0007669"/>
    <property type="project" value="InterPro"/>
</dbReference>
<feature type="binding site" evidence="7">
    <location>
        <position position="26"/>
    </location>
    <ligand>
        <name>Ca(2+)</name>
        <dbReference type="ChEBI" id="CHEBI:29108"/>
    </ligand>
</feature>
<feature type="transmembrane region" description="Helical" evidence="9">
    <location>
        <begin position="221"/>
        <end position="239"/>
    </location>
</feature>
<keyword evidence="9" id="KW-0443">Lipid metabolism</keyword>
<evidence type="ECO:0000256" key="4">
    <source>
        <dbReference type="ARBA" id="ARBA00022801"/>
    </source>
</evidence>
<name>A0A7M7JCA8_VARDE</name>
<feature type="binding site" evidence="8">
    <location>
        <position position="224"/>
    </location>
    <ligand>
        <name>Zn(2+)</name>
        <dbReference type="ChEBI" id="CHEBI:29105"/>
        <note>catalytic</note>
    </ligand>
</feature>
<feature type="transmembrane region" description="Helical" evidence="9">
    <location>
        <begin position="68"/>
        <end position="92"/>
    </location>
</feature>
<evidence type="ECO:0000313" key="10">
    <source>
        <dbReference type="EnsemblMetazoa" id="XP_022649966"/>
    </source>
</evidence>
<dbReference type="Proteomes" id="UP000594260">
    <property type="component" value="Unplaced"/>
</dbReference>
<comment type="cofactor">
    <cofactor evidence="8">
        <name>Zn(2+)</name>
        <dbReference type="ChEBI" id="CHEBI:29105"/>
    </cofactor>
</comment>
<dbReference type="EnsemblMetazoa" id="XM_022794231">
    <property type="protein sequence ID" value="XP_022649966"/>
    <property type="gene ID" value="LOC111245623"/>
</dbReference>
<dbReference type="KEGG" id="vde:111245623"/>
<reference evidence="10" key="1">
    <citation type="submission" date="2021-01" db="UniProtKB">
        <authorList>
            <consortium name="EnsemblMetazoa"/>
        </authorList>
    </citation>
    <scope>IDENTIFICATION</scope>
</reference>
<evidence type="ECO:0000256" key="7">
    <source>
        <dbReference type="PIRSR" id="PIRSR608901-1"/>
    </source>
</evidence>
<dbReference type="FunCoup" id="A0A7M7JCA8">
    <property type="interactions" value="654"/>
</dbReference>
<comment type="subcellular location">
    <subcellularLocation>
        <location evidence="1">Membrane</location>
        <topology evidence="1">Multi-pass membrane protein</topology>
    </subcellularLocation>
</comment>
<evidence type="ECO:0000256" key="1">
    <source>
        <dbReference type="ARBA" id="ARBA00004141"/>
    </source>
</evidence>
<feature type="binding site" evidence="7">
    <location>
        <position position="24"/>
    </location>
    <ligand>
        <name>Ca(2+)</name>
        <dbReference type="ChEBI" id="CHEBI:29108"/>
    </ligand>
</feature>
<keyword evidence="5 9" id="KW-1133">Transmembrane helix</keyword>
<evidence type="ECO:0000256" key="8">
    <source>
        <dbReference type="PIRSR" id="PIRSR608901-2"/>
    </source>
</evidence>
<dbReference type="InterPro" id="IPR008901">
    <property type="entry name" value="ACER"/>
</dbReference>
<organism evidence="10 11">
    <name type="scientific">Varroa destructor</name>
    <name type="common">Honeybee mite</name>
    <dbReference type="NCBI Taxonomy" id="109461"/>
    <lineage>
        <taxon>Eukaryota</taxon>
        <taxon>Metazoa</taxon>
        <taxon>Ecdysozoa</taxon>
        <taxon>Arthropoda</taxon>
        <taxon>Chelicerata</taxon>
        <taxon>Arachnida</taxon>
        <taxon>Acari</taxon>
        <taxon>Parasitiformes</taxon>
        <taxon>Mesostigmata</taxon>
        <taxon>Gamasina</taxon>
        <taxon>Dermanyssoidea</taxon>
        <taxon>Varroidae</taxon>
        <taxon>Varroa</taxon>
    </lineage>
</organism>
<feature type="transmembrane region" description="Helical" evidence="9">
    <location>
        <begin position="147"/>
        <end position="165"/>
    </location>
</feature>
<dbReference type="PANTHER" id="PTHR46187:SF3">
    <property type="entry name" value="ALKALINE CERAMIDASE 3"/>
    <property type="match status" value="1"/>
</dbReference>
<dbReference type="AlphaFoldDB" id="A0A7M7JCA8"/>
<protein>
    <recommendedName>
        <fullName evidence="9">Alkaline ceramidase</fullName>
        <ecNumber evidence="9">3.5.1.-</ecNumber>
    </recommendedName>
</protein>
<feature type="transmembrane region" description="Helical" evidence="9">
    <location>
        <begin position="98"/>
        <end position="114"/>
    </location>
</feature>
<evidence type="ECO:0000256" key="3">
    <source>
        <dbReference type="ARBA" id="ARBA00022692"/>
    </source>
</evidence>
<feature type="transmembrane region" description="Helical" evidence="9">
    <location>
        <begin position="177"/>
        <end position="194"/>
    </location>
</feature>
<dbReference type="GO" id="GO:0046872">
    <property type="term" value="F:metal ion binding"/>
    <property type="evidence" value="ECO:0007669"/>
    <property type="project" value="UniProtKB-KW"/>
</dbReference>
<dbReference type="PANTHER" id="PTHR46187">
    <property type="entry name" value="ALKALINE CERAMIDASE 3"/>
    <property type="match status" value="1"/>
</dbReference>
<keyword evidence="8" id="KW-0862">Zinc</keyword>
<feature type="binding site" evidence="7">
    <location>
        <position position="28"/>
    </location>
    <ligand>
        <name>Ca(2+)</name>
        <dbReference type="ChEBI" id="CHEBI:29108"/>
    </ligand>
</feature>
<evidence type="ECO:0000256" key="9">
    <source>
        <dbReference type="RuleBase" id="RU364079"/>
    </source>
</evidence>
<evidence type="ECO:0000256" key="2">
    <source>
        <dbReference type="ARBA" id="ARBA00009780"/>
    </source>
</evidence>
<evidence type="ECO:0000256" key="6">
    <source>
        <dbReference type="ARBA" id="ARBA00023136"/>
    </source>
</evidence>
<dbReference type="EC" id="3.5.1.-" evidence="9"/>
<keyword evidence="3 9" id="KW-0812">Transmembrane</keyword>
<feature type="binding site" evidence="7">
    <location>
        <position position="37"/>
    </location>
    <ligand>
        <name>Ca(2+)</name>
        <dbReference type="ChEBI" id="CHEBI:29108"/>
    </ligand>
</feature>
<keyword evidence="7" id="KW-0106">Calcium</keyword>
<dbReference type="GO" id="GO:0005789">
    <property type="term" value="C:endoplasmic reticulum membrane"/>
    <property type="evidence" value="ECO:0007669"/>
    <property type="project" value="TreeGrafter"/>
</dbReference>
<dbReference type="CTD" id="250736"/>
<keyword evidence="11" id="KW-1185">Reference proteome</keyword>
<comment type="function">
    <text evidence="9">Hydrolyzes the sphingolipid ceramide into sphingosine and free fatty acid.</text>
</comment>
<dbReference type="RefSeq" id="XP_022649966.1">
    <property type="nucleotide sequence ID" value="XM_022794231.1"/>
</dbReference>
<dbReference type="OrthoDB" id="187171at2759"/>
<dbReference type="InParanoid" id="A0A7M7JCA8"/>
<dbReference type="GeneID" id="111245623"/>
<feature type="binding site" evidence="8">
    <location>
        <position position="220"/>
    </location>
    <ligand>
        <name>Zn(2+)</name>
        <dbReference type="ChEBI" id="CHEBI:29105"/>
        <note>catalytic</note>
    </ligand>
</feature>
<dbReference type="GO" id="GO:0006672">
    <property type="term" value="P:ceramide metabolic process"/>
    <property type="evidence" value="ECO:0007669"/>
    <property type="project" value="InterPro"/>
</dbReference>
<dbReference type="OMA" id="IMFEPLR"/>
<dbReference type="Pfam" id="PF05875">
    <property type="entry name" value="Ceramidase"/>
    <property type="match status" value="1"/>
</dbReference>
<feature type="transmembrane region" description="Helical" evidence="9">
    <location>
        <begin position="121"/>
        <end position="141"/>
    </location>
</feature>
<dbReference type="GO" id="GO:0071602">
    <property type="term" value="P:phytosphingosine biosynthetic process"/>
    <property type="evidence" value="ECO:0007669"/>
    <property type="project" value="TreeGrafter"/>
</dbReference>
<feature type="transmembrane region" description="Helical" evidence="9">
    <location>
        <begin position="38"/>
        <end position="56"/>
    </location>
</feature>